<dbReference type="RefSeq" id="WP_159446373.1">
    <property type="nucleotide sequence ID" value="NZ_FUYN01000001.1"/>
</dbReference>
<proteinExistence type="predicted"/>
<dbReference type="Gene3D" id="1.10.10.10">
    <property type="entry name" value="Winged helix-like DNA-binding domain superfamily/Winged helix DNA-binding domain"/>
    <property type="match status" value="1"/>
</dbReference>
<accession>A0A1T5A2Z6</accession>
<dbReference type="InterPro" id="IPR036866">
    <property type="entry name" value="RibonucZ/Hydroxyglut_hydro"/>
</dbReference>
<keyword evidence="3" id="KW-1185">Reference proteome</keyword>
<protein>
    <submittedName>
        <fullName evidence="2">Glyoxylase, beta-lactamase superfamily II</fullName>
    </submittedName>
</protein>
<dbReference type="InterPro" id="IPR001279">
    <property type="entry name" value="Metallo-B-lactamas"/>
</dbReference>
<sequence length="328" mass="37098">MIQKVYENIYLNSVRLPNTPLKSLNSYIITDANRALIIDSGFNTQISSEDFFSGIKELGIDIKNTDLFLTHLHADHSGLASMFQRESSGKVYSSINDASYVTKMIQNSFSDLFVMSLKLFGMEASEDFFSSHPAVSYCPDSAIDFTYVKPNDIIKIADFELNVISVPGHTPDHISLYDSNKKIYFSGDHILDSISPNIAFWGDEHPDMLGEYLSSLDKTSALDIDIIFPSHRNIIKDYKRRIAEIKAHHFERLSEVLGLLDENGSKATVIEIASAMHWDYRAESFDAFPNAQKWFACSEAMAHLEHLKSIGKISSSDIQGIRYYFYNP</sequence>
<dbReference type="CDD" id="cd07725">
    <property type="entry name" value="TTHA1429-like_MBL-fold"/>
    <property type="match status" value="1"/>
</dbReference>
<dbReference type="SUPFAM" id="SSF56281">
    <property type="entry name" value="Metallo-hydrolase/oxidoreductase"/>
    <property type="match status" value="1"/>
</dbReference>
<dbReference type="OrthoDB" id="9761531at2"/>
<dbReference type="Gene3D" id="3.60.15.10">
    <property type="entry name" value="Ribonuclease Z/Hydroxyacylglutathione hydrolase-like"/>
    <property type="match status" value="1"/>
</dbReference>
<dbReference type="Pfam" id="PF00753">
    <property type="entry name" value="Lactamase_B"/>
    <property type="match status" value="1"/>
</dbReference>
<dbReference type="PANTHER" id="PTHR23131">
    <property type="entry name" value="ENDORIBONUCLEASE LACTB2"/>
    <property type="match status" value="1"/>
</dbReference>
<reference evidence="3" key="1">
    <citation type="submission" date="2017-02" db="EMBL/GenBank/DDBJ databases">
        <authorList>
            <person name="Varghese N."/>
            <person name="Submissions S."/>
        </authorList>
    </citation>
    <scope>NUCLEOTIDE SEQUENCE [LARGE SCALE GENOMIC DNA]</scope>
    <source>
        <strain evidence="3">ATCC 35199</strain>
    </source>
</reference>
<evidence type="ECO:0000313" key="2">
    <source>
        <dbReference type="EMBL" id="SKB29107.1"/>
    </source>
</evidence>
<gene>
    <name evidence="2" type="ORF">SAMN02745120_0689</name>
</gene>
<dbReference type="AlphaFoldDB" id="A0A1T5A2Z6"/>
<name>A0A1T5A2Z6_9FIRM</name>
<evidence type="ECO:0000313" key="3">
    <source>
        <dbReference type="Proteomes" id="UP000243406"/>
    </source>
</evidence>
<dbReference type="InterPro" id="IPR050662">
    <property type="entry name" value="Sec-metab_biosynth-thioest"/>
</dbReference>
<organism evidence="2 3">
    <name type="scientific">Acetoanaerobium noterae</name>
    <dbReference type="NCBI Taxonomy" id="745369"/>
    <lineage>
        <taxon>Bacteria</taxon>
        <taxon>Bacillati</taxon>
        <taxon>Bacillota</taxon>
        <taxon>Clostridia</taxon>
        <taxon>Peptostreptococcales</taxon>
        <taxon>Filifactoraceae</taxon>
        <taxon>Acetoanaerobium</taxon>
    </lineage>
</organism>
<dbReference type="Proteomes" id="UP000243406">
    <property type="component" value="Unassembled WGS sequence"/>
</dbReference>
<feature type="domain" description="Metallo-beta-lactamase" evidence="1">
    <location>
        <begin position="23"/>
        <end position="231"/>
    </location>
</feature>
<dbReference type="InterPro" id="IPR036388">
    <property type="entry name" value="WH-like_DNA-bd_sf"/>
</dbReference>
<dbReference type="SMART" id="SM00849">
    <property type="entry name" value="Lactamase_B"/>
    <property type="match status" value="1"/>
</dbReference>
<dbReference type="EMBL" id="FUYN01000001">
    <property type="protein sequence ID" value="SKB29107.1"/>
    <property type="molecule type" value="Genomic_DNA"/>
</dbReference>
<dbReference type="PANTHER" id="PTHR23131:SF4">
    <property type="entry name" value="METALLO-BETA-LACTAMASE SUPERFAMILY POTEIN"/>
    <property type="match status" value="1"/>
</dbReference>
<evidence type="ECO:0000259" key="1">
    <source>
        <dbReference type="SMART" id="SM00849"/>
    </source>
</evidence>